<name>A0A9X3LA92_9BACI</name>
<comment type="caution">
    <text evidence="4">The sequence shown here is derived from an EMBL/GenBank/DDBJ whole genome shotgun (WGS) entry which is preliminary data.</text>
</comment>
<dbReference type="PANTHER" id="PTHR30173">
    <property type="entry name" value="SIGMA 19 FACTOR"/>
    <property type="match status" value="1"/>
</dbReference>
<dbReference type="NCBIfam" id="TIGR02957">
    <property type="entry name" value="SigX4"/>
    <property type="match status" value="1"/>
</dbReference>
<dbReference type="Pfam" id="PF04542">
    <property type="entry name" value="Sigma70_r2"/>
    <property type="match status" value="1"/>
</dbReference>
<accession>A0A9X3LA92</accession>
<sequence>MQITNELYQQYKPILFSIGYRMLGSVVEAEDLVHEVFLKVYQVEEDKIENVKAYLCKMMTNRCIDSLKSSRYKREKYVGPWNPEPLLFEEAHALDPFDNVLQKEGLSIAYLRMMEHLAPDERAALLLREVFEFSYSEIANVLEKKEDNCRKILSRAKQKISGIESESLNFENNMSIINRFIHAFEQQHMNILLELLSENVALYSDGGGKVKAAIRPIHSLPSVLAFLYGIAKKTSPDYYFEIKNVNGQPAMINYMNSNLHSVISFYIEGDKINEFYIVMNPDKLRLQLVDDFFSPITEN</sequence>
<dbReference type="EMBL" id="JAMKBI010000008">
    <property type="protein sequence ID" value="MCZ8534027.1"/>
    <property type="molecule type" value="Genomic_DNA"/>
</dbReference>
<dbReference type="Pfam" id="PF08281">
    <property type="entry name" value="Sigma70_r4_2"/>
    <property type="match status" value="1"/>
</dbReference>
<proteinExistence type="predicted"/>
<evidence type="ECO:0000256" key="1">
    <source>
        <dbReference type="ARBA" id="ARBA00011344"/>
    </source>
</evidence>
<organism evidence="4 5">
    <name type="scientific">Psychrobacillus psychrodurans</name>
    <dbReference type="NCBI Taxonomy" id="126157"/>
    <lineage>
        <taxon>Bacteria</taxon>
        <taxon>Bacillati</taxon>
        <taxon>Bacillota</taxon>
        <taxon>Bacilli</taxon>
        <taxon>Bacillales</taxon>
        <taxon>Bacillaceae</taxon>
        <taxon>Psychrobacillus</taxon>
    </lineage>
</organism>
<gene>
    <name evidence="4" type="ORF">M9R61_11965</name>
</gene>
<dbReference type="InterPro" id="IPR014284">
    <property type="entry name" value="RNA_pol_sigma-70_dom"/>
</dbReference>
<dbReference type="GO" id="GO:0006352">
    <property type="term" value="P:DNA-templated transcription initiation"/>
    <property type="evidence" value="ECO:0007669"/>
    <property type="project" value="InterPro"/>
</dbReference>
<evidence type="ECO:0000259" key="3">
    <source>
        <dbReference type="Pfam" id="PF08281"/>
    </source>
</evidence>
<reference evidence="4" key="1">
    <citation type="submission" date="2022-05" db="EMBL/GenBank/DDBJ databases">
        <authorList>
            <person name="Colautti A."/>
            <person name="Iacumin L."/>
        </authorList>
    </citation>
    <scope>NUCLEOTIDE SEQUENCE</scope>
    <source>
        <strain evidence="4">DSM 30747</strain>
    </source>
</reference>
<dbReference type="SUPFAM" id="SSF88946">
    <property type="entry name" value="Sigma2 domain of RNA polymerase sigma factors"/>
    <property type="match status" value="1"/>
</dbReference>
<dbReference type="InterPro" id="IPR013325">
    <property type="entry name" value="RNA_pol_sigma_r2"/>
</dbReference>
<dbReference type="NCBIfam" id="TIGR02937">
    <property type="entry name" value="sigma70-ECF"/>
    <property type="match status" value="1"/>
</dbReference>
<dbReference type="InterPro" id="IPR013324">
    <property type="entry name" value="RNA_pol_sigma_r3/r4-like"/>
</dbReference>
<dbReference type="SUPFAM" id="SSF88659">
    <property type="entry name" value="Sigma3 and sigma4 domains of RNA polymerase sigma factors"/>
    <property type="match status" value="1"/>
</dbReference>
<dbReference type="InterPro" id="IPR014303">
    <property type="entry name" value="RNA_pol_sigma-70_ECF"/>
</dbReference>
<feature type="domain" description="RNA polymerase sigma-70 region 2" evidence="2">
    <location>
        <begin position="7"/>
        <end position="70"/>
    </location>
</feature>
<dbReference type="Gene3D" id="1.10.1740.10">
    <property type="match status" value="1"/>
</dbReference>
<dbReference type="InterPro" id="IPR052704">
    <property type="entry name" value="ECF_Sigma-70_Domain"/>
</dbReference>
<evidence type="ECO:0000313" key="4">
    <source>
        <dbReference type="EMBL" id="MCZ8534027.1"/>
    </source>
</evidence>
<dbReference type="InterPro" id="IPR013249">
    <property type="entry name" value="RNA_pol_sigma70_r4_t2"/>
</dbReference>
<evidence type="ECO:0000259" key="2">
    <source>
        <dbReference type="Pfam" id="PF04542"/>
    </source>
</evidence>
<evidence type="ECO:0000313" key="5">
    <source>
        <dbReference type="Proteomes" id="UP001152172"/>
    </source>
</evidence>
<dbReference type="RefSeq" id="WP_269922277.1">
    <property type="nucleotide sequence ID" value="NZ_JAMKBI010000008.1"/>
</dbReference>
<protein>
    <submittedName>
        <fullName evidence="4">RNA polymerase sigma-70 factor</fullName>
    </submittedName>
</protein>
<dbReference type="Gene3D" id="1.10.10.10">
    <property type="entry name" value="Winged helix-like DNA-binding domain superfamily/Winged helix DNA-binding domain"/>
    <property type="match status" value="1"/>
</dbReference>
<dbReference type="GO" id="GO:0016987">
    <property type="term" value="F:sigma factor activity"/>
    <property type="evidence" value="ECO:0007669"/>
    <property type="project" value="InterPro"/>
</dbReference>
<keyword evidence="5" id="KW-1185">Reference proteome</keyword>
<dbReference type="InterPro" id="IPR036388">
    <property type="entry name" value="WH-like_DNA-bd_sf"/>
</dbReference>
<dbReference type="AlphaFoldDB" id="A0A9X3LA92"/>
<dbReference type="InterPro" id="IPR007627">
    <property type="entry name" value="RNA_pol_sigma70_r2"/>
</dbReference>
<dbReference type="NCBIfam" id="NF007214">
    <property type="entry name" value="PRK09636.1"/>
    <property type="match status" value="1"/>
</dbReference>
<dbReference type="PANTHER" id="PTHR30173:SF36">
    <property type="entry name" value="ECF RNA POLYMERASE SIGMA FACTOR SIGJ"/>
    <property type="match status" value="1"/>
</dbReference>
<comment type="subunit">
    <text evidence="1">Interacts transiently with the RNA polymerase catalytic core formed by RpoA, RpoB, RpoC and RpoZ (2 alpha, 1 beta, 1 beta' and 1 omega subunit) to form the RNA polymerase holoenzyme that can initiate transcription.</text>
</comment>
<dbReference type="GO" id="GO:0003677">
    <property type="term" value="F:DNA binding"/>
    <property type="evidence" value="ECO:0007669"/>
    <property type="project" value="InterPro"/>
</dbReference>
<dbReference type="Proteomes" id="UP001152172">
    <property type="component" value="Unassembled WGS sequence"/>
</dbReference>
<dbReference type="SUPFAM" id="SSF54427">
    <property type="entry name" value="NTF2-like"/>
    <property type="match status" value="1"/>
</dbReference>
<feature type="domain" description="RNA polymerase sigma factor 70 region 4 type 2" evidence="3">
    <location>
        <begin position="109"/>
        <end position="160"/>
    </location>
</feature>
<dbReference type="InterPro" id="IPR032710">
    <property type="entry name" value="NTF2-like_dom_sf"/>
</dbReference>